<dbReference type="SUPFAM" id="SSF51735">
    <property type="entry name" value="NAD(P)-binding Rossmann-fold domains"/>
    <property type="match status" value="1"/>
</dbReference>
<dbReference type="CDD" id="cd08249">
    <property type="entry name" value="enoyl_reductase_like"/>
    <property type="match status" value="1"/>
</dbReference>
<protein>
    <submittedName>
        <fullName evidence="4">Chaperonin 10-like protein</fullName>
    </submittedName>
</protein>
<dbReference type="GO" id="GO:0016651">
    <property type="term" value="F:oxidoreductase activity, acting on NAD(P)H"/>
    <property type="evidence" value="ECO:0007669"/>
    <property type="project" value="InterPro"/>
</dbReference>
<dbReference type="OrthoDB" id="9992527at2759"/>
<dbReference type="Gene3D" id="3.40.50.720">
    <property type="entry name" value="NAD(P)-binding Rossmann-like Domain"/>
    <property type="match status" value="1"/>
</dbReference>
<feature type="domain" description="Enoyl reductase (ER)" evidence="3">
    <location>
        <begin position="8"/>
        <end position="334"/>
    </location>
</feature>
<name>A0A9P8UB29_9PEZI</name>
<dbReference type="Proteomes" id="UP000758603">
    <property type="component" value="Unassembled WGS sequence"/>
</dbReference>
<dbReference type="GeneID" id="70133291"/>
<dbReference type="EMBL" id="JAGPXC010000015">
    <property type="protein sequence ID" value="KAH6638572.1"/>
    <property type="molecule type" value="Genomic_DNA"/>
</dbReference>
<gene>
    <name evidence="4" type="ORF">BKA67DRAFT_588865</name>
</gene>
<proteinExistence type="inferred from homology"/>
<keyword evidence="5" id="KW-1185">Reference proteome</keyword>
<evidence type="ECO:0000313" key="5">
    <source>
        <dbReference type="Proteomes" id="UP000758603"/>
    </source>
</evidence>
<dbReference type="SMART" id="SM00829">
    <property type="entry name" value="PKS_ER"/>
    <property type="match status" value="1"/>
</dbReference>
<evidence type="ECO:0000259" key="3">
    <source>
        <dbReference type="SMART" id="SM00829"/>
    </source>
</evidence>
<evidence type="ECO:0000256" key="2">
    <source>
        <dbReference type="ARBA" id="ARBA00023002"/>
    </source>
</evidence>
<evidence type="ECO:0000313" key="4">
    <source>
        <dbReference type="EMBL" id="KAH6638572.1"/>
    </source>
</evidence>
<dbReference type="SUPFAM" id="SSF50129">
    <property type="entry name" value="GroES-like"/>
    <property type="match status" value="1"/>
</dbReference>
<dbReference type="RefSeq" id="XP_045950844.1">
    <property type="nucleotide sequence ID" value="XM_046104400.1"/>
</dbReference>
<evidence type="ECO:0000256" key="1">
    <source>
        <dbReference type="ARBA" id="ARBA00008072"/>
    </source>
</evidence>
<dbReference type="InterPro" id="IPR013154">
    <property type="entry name" value="ADH-like_N"/>
</dbReference>
<sequence length="387" mass="41582">MKALVLNAEARTASVEEVAVPTAAQGEAVVKVFAIALNPVDALYTLNPLGKSGRIVGSDFSGTVFATADGDGDIKIGTKVAGFLQGASSVNERPGAFAEYVTCPVDLLWRMPEDLTFEEAATISLCALTAAQALFYRLDLPAPFDWVPGTPRIRPGGRSAGLPDRVPLTVLVYGASTSVGLFVAQLLRSSVVHTGASLKMIGVASQKNFPSLHSEPYLYDTLIDYRDQDWSRQVLEQTNEHGVAYAIDCISEGTTVKNVAGVLSDGGKMAIVRSREGGAWDAEGLPENIRPSYGAVWEGLGVDVQYQGLVVPASSQSRTFTTAFFKWLSSGRRINGNPVRLMPGGLENITHDGFVLLGSGAMKDRGKDRREPWMRPISAEKLVYRPF</sequence>
<dbReference type="InterPro" id="IPR011032">
    <property type="entry name" value="GroES-like_sf"/>
</dbReference>
<organism evidence="4 5">
    <name type="scientific">Truncatella angustata</name>
    <dbReference type="NCBI Taxonomy" id="152316"/>
    <lineage>
        <taxon>Eukaryota</taxon>
        <taxon>Fungi</taxon>
        <taxon>Dikarya</taxon>
        <taxon>Ascomycota</taxon>
        <taxon>Pezizomycotina</taxon>
        <taxon>Sordariomycetes</taxon>
        <taxon>Xylariomycetidae</taxon>
        <taxon>Amphisphaeriales</taxon>
        <taxon>Sporocadaceae</taxon>
        <taxon>Truncatella</taxon>
    </lineage>
</organism>
<reference evidence="4" key="1">
    <citation type="journal article" date="2021" name="Nat. Commun.">
        <title>Genetic determinants of endophytism in the Arabidopsis root mycobiome.</title>
        <authorList>
            <person name="Mesny F."/>
            <person name="Miyauchi S."/>
            <person name="Thiergart T."/>
            <person name="Pickel B."/>
            <person name="Atanasova L."/>
            <person name="Karlsson M."/>
            <person name="Huettel B."/>
            <person name="Barry K.W."/>
            <person name="Haridas S."/>
            <person name="Chen C."/>
            <person name="Bauer D."/>
            <person name="Andreopoulos W."/>
            <person name="Pangilinan J."/>
            <person name="LaButti K."/>
            <person name="Riley R."/>
            <person name="Lipzen A."/>
            <person name="Clum A."/>
            <person name="Drula E."/>
            <person name="Henrissat B."/>
            <person name="Kohler A."/>
            <person name="Grigoriev I.V."/>
            <person name="Martin F.M."/>
            <person name="Hacquard S."/>
        </authorList>
    </citation>
    <scope>NUCLEOTIDE SEQUENCE</scope>
    <source>
        <strain evidence="4">MPI-SDFR-AT-0073</strain>
    </source>
</reference>
<dbReference type="PANTHER" id="PTHR45348">
    <property type="entry name" value="HYPOTHETICAL OXIDOREDUCTASE (EUROFUNG)"/>
    <property type="match status" value="1"/>
</dbReference>
<dbReference type="InterPro" id="IPR047122">
    <property type="entry name" value="Trans-enoyl_RdTase-like"/>
</dbReference>
<dbReference type="InterPro" id="IPR020843">
    <property type="entry name" value="ER"/>
</dbReference>
<comment type="caution">
    <text evidence="4">The sequence shown here is derived from an EMBL/GenBank/DDBJ whole genome shotgun (WGS) entry which is preliminary data.</text>
</comment>
<dbReference type="InterPro" id="IPR036291">
    <property type="entry name" value="NAD(P)-bd_dom_sf"/>
</dbReference>
<dbReference type="Gene3D" id="3.90.180.10">
    <property type="entry name" value="Medium-chain alcohol dehydrogenases, catalytic domain"/>
    <property type="match status" value="1"/>
</dbReference>
<accession>A0A9P8UB29</accession>
<dbReference type="AlphaFoldDB" id="A0A9P8UB29"/>
<keyword evidence="2" id="KW-0560">Oxidoreductase</keyword>
<dbReference type="PANTHER" id="PTHR45348:SF7">
    <property type="entry name" value="ZINC BINDING OXIDOREDUCTASE, PUTATIVE-RELATED"/>
    <property type="match status" value="1"/>
</dbReference>
<dbReference type="Pfam" id="PF08240">
    <property type="entry name" value="ADH_N"/>
    <property type="match status" value="1"/>
</dbReference>
<comment type="similarity">
    <text evidence="1">Belongs to the zinc-containing alcohol dehydrogenase family.</text>
</comment>